<comment type="caution">
    <text evidence="4">The sequence shown here is derived from an EMBL/GenBank/DDBJ whole genome shotgun (WGS) entry which is preliminary data.</text>
</comment>
<reference evidence="4 5" key="1">
    <citation type="submission" date="2018-10" db="EMBL/GenBank/DDBJ databases">
        <title>Genomic Encyclopedia of Archaeal and Bacterial Type Strains, Phase II (KMG-II): from individual species to whole genera.</title>
        <authorList>
            <person name="Goeker M."/>
        </authorList>
    </citation>
    <scope>NUCLEOTIDE SEQUENCE [LARGE SCALE GENOMIC DNA]</scope>
    <source>
        <strain evidence="4 5">DSM 19839</strain>
    </source>
</reference>
<dbReference type="Pfam" id="PF20606">
    <property type="entry name" value="DUF6799"/>
    <property type="match status" value="2"/>
</dbReference>
<proteinExistence type="predicted"/>
<organism evidence="4 5">
    <name type="scientific">Gillisia mitskevichiae</name>
    <dbReference type="NCBI Taxonomy" id="270921"/>
    <lineage>
        <taxon>Bacteria</taxon>
        <taxon>Pseudomonadati</taxon>
        <taxon>Bacteroidota</taxon>
        <taxon>Flavobacteriia</taxon>
        <taxon>Flavobacteriales</taxon>
        <taxon>Flavobacteriaceae</taxon>
        <taxon>Gillisia</taxon>
    </lineage>
</organism>
<dbReference type="RefSeq" id="WP_121345989.1">
    <property type="nucleotide sequence ID" value="NZ_RBLG01000002.1"/>
</dbReference>
<feature type="chain" id="PRO_5019777098" description="DUF6799 domain-containing protein" evidence="2">
    <location>
        <begin position="20"/>
        <end position="230"/>
    </location>
</feature>
<evidence type="ECO:0000313" key="5">
    <source>
        <dbReference type="Proteomes" id="UP000276282"/>
    </source>
</evidence>
<keyword evidence="5" id="KW-1185">Reference proteome</keyword>
<protein>
    <recommendedName>
        <fullName evidence="3">DUF6799 domain-containing protein</fullName>
    </recommendedName>
</protein>
<dbReference type="EMBL" id="RBLG01000002">
    <property type="protein sequence ID" value="RKS53922.1"/>
    <property type="molecule type" value="Genomic_DNA"/>
</dbReference>
<evidence type="ECO:0000313" key="4">
    <source>
        <dbReference type="EMBL" id="RKS53922.1"/>
    </source>
</evidence>
<keyword evidence="2" id="KW-0732">Signal</keyword>
<accession>A0A495PWI5</accession>
<dbReference type="AlphaFoldDB" id="A0A495PWI5"/>
<evidence type="ECO:0000256" key="2">
    <source>
        <dbReference type="SAM" id="SignalP"/>
    </source>
</evidence>
<feature type="domain" description="DUF6799" evidence="3">
    <location>
        <begin position="32"/>
        <end position="89"/>
    </location>
</feature>
<feature type="signal peptide" evidence="2">
    <location>
        <begin position="1"/>
        <end position="19"/>
    </location>
</feature>
<dbReference type="OrthoDB" id="1202235at2"/>
<dbReference type="InterPro" id="IPR046478">
    <property type="entry name" value="DUF6799"/>
</dbReference>
<feature type="domain" description="DUF6799" evidence="3">
    <location>
        <begin position="124"/>
        <end position="181"/>
    </location>
</feature>
<evidence type="ECO:0000256" key="1">
    <source>
        <dbReference type="SAM" id="MobiDB-lite"/>
    </source>
</evidence>
<dbReference type="Proteomes" id="UP000276282">
    <property type="component" value="Unassembled WGS sequence"/>
</dbReference>
<gene>
    <name evidence="4" type="ORF">BC962_2189</name>
</gene>
<evidence type="ECO:0000259" key="3">
    <source>
        <dbReference type="Pfam" id="PF20606"/>
    </source>
</evidence>
<feature type="region of interest" description="Disordered" evidence="1">
    <location>
        <begin position="202"/>
        <end position="230"/>
    </location>
</feature>
<sequence>MKNLLILLVLLVFNPVMNAQDQIKDQDRDKTRLMMVDGDLLQIRDRDQVQLKDNVTLNDGTVLSPNGSYGTREGEKLRLRDGECLDMDGVKYNNEYQYRFKVMQENKGLSQEQIRERNEKRTQFVAMDGQIFQIRNQEQNRLQNEMALGNGTRINPDGTYQTRDQKQLRLKDGECLNLDGQKYQNILQHRKMVMQKNMNQQKNINKPQMQPKVQKNVQKKTTAVKKKGNN</sequence>
<feature type="compositionally biased region" description="Low complexity" evidence="1">
    <location>
        <begin position="202"/>
        <end position="212"/>
    </location>
</feature>
<name>A0A495PWI5_9FLAO</name>